<feature type="compositionally biased region" description="Polar residues" evidence="4">
    <location>
        <begin position="114"/>
        <end position="126"/>
    </location>
</feature>
<keyword evidence="3" id="KW-0175">Coiled coil</keyword>
<reference evidence="5" key="1">
    <citation type="journal article" date="2023" name="PhytoFront">
        <title>Draft Genome Resources of Seven Strains of Tilletia horrida, Causal Agent of Kernel Smut of Rice.</title>
        <authorList>
            <person name="Khanal S."/>
            <person name="Antony Babu S."/>
            <person name="Zhou X.G."/>
        </authorList>
    </citation>
    <scope>NUCLEOTIDE SEQUENCE</scope>
    <source>
        <strain evidence="5">TX6</strain>
    </source>
</reference>
<evidence type="ECO:0000256" key="2">
    <source>
        <dbReference type="ARBA" id="ARBA00013807"/>
    </source>
</evidence>
<organism evidence="5 6">
    <name type="scientific">Tilletia horrida</name>
    <dbReference type="NCBI Taxonomy" id="155126"/>
    <lineage>
        <taxon>Eukaryota</taxon>
        <taxon>Fungi</taxon>
        <taxon>Dikarya</taxon>
        <taxon>Basidiomycota</taxon>
        <taxon>Ustilaginomycotina</taxon>
        <taxon>Exobasidiomycetes</taxon>
        <taxon>Tilletiales</taxon>
        <taxon>Tilletiaceae</taxon>
        <taxon>Tilletia</taxon>
    </lineage>
</organism>
<gene>
    <name evidence="5" type="ORF">OC846_000119</name>
</gene>
<evidence type="ECO:0000313" key="5">
    <source>
        <dbReference type="EMBL" id="KAK0557825.1"/>
    </source>
</evidence>
<dbReference type="EMBL" id="JAPDMZ010000002">
    <property type="protein sequence ID" value="KAK0557825.1"/>
    <property type="molecule type" value="Genomic_DNA"/>
</dbReference>
<dbReference type="Pfam" id="PF10186">
    <property type="entry name" value="ATG14"/>
    <property type="match status" value="1"/>
</dbReference>
<comment type="similarity">
    <text evidence="1">Belongs to the ATG14 family.</text>
</comment>
<feature type="compositionally biased region" description="Gly residues" evidence="4">
    <location>
        <begin position="310"/>
        <end position="321"/>
    </location>
</feature>
<feature type="compositionally biased region" description="Low complexity" evidence="4">
    <location>
        <begin position="424"/>
        <end position="434"/>
    </location>
</feature>
<name>A0AAN6JU31_9BASI</name>
<dbReference type="GO" id="GO:0005737">
    <property type="term" value="C:cytoplasm"/>
    <property type="evidence" value="ECO:0007669"/>
    <property type="project" value="UniProtKB-ARBA"/>
</dbReference>
<sequence>MTRNQISPPISAPVGSAHKFRVQRQILGSCAETAKLTRAILAREAFGLFSVKSVSQTAPAKQSRQGQLWSGLGSSPLSLLPDSMPAAFASPLRRAGTIEGRVTTAATGLGSMRSGASRTQQHQQYPPASAVVGATPASTPPNATTSSAPWKIVNLTLPSPINVRNHTREEINGALSYFSLLLQLLSAYLGIPLPFIIESQGGRNIIMPNELWSGTGAKKHIVHLSEASYEAFKTIATFQGERGYDSNGASAFGLGASALSVLESFVQLPSTARLTAMLGPSHPSVDGSNPNSSSGKNRSPSASTVFGSSTGPGGGGEGSGQAGTSDSGFSRSGAVDEYVSVLAMLSYNAAYLAHIQGIRVDLVSAATSPLSLLARAMESNKLGYRAHATYATEVHIRNLGRNDFDWNQVRVVLDPFRGGGGARAAGDSRATDSSISTTVRPTSKPSSASNDGAGKGAQSAQSSNATSKSRQSRKSRQGSTSSDDRARQIGPGGRRDDDWDVV</sequence>
<feature type="compositionally biased region" description="Polar residues" evidence="4">
    <location>
        <begin position="286"/>
        <end position="302"/>
    </location>
</feature>
<accession>A0AAN6JU31</accession>
<dbReference type="GO" id="GO:0032991">
    <property type="term" value="C:protein-containing complex"/>
    <property type="evidence" value="ECO:0007669"/>
    <property type="project" value="UniProtKB-ARBA"/>
</dbReference>
<evidence type="ECO:0000313" key="6">
    <source>
        <dbReference type="Proteomes" id="UP001176517"/>
    </source>
</evidence>
<dbReference type="Proteomes" id="UP001176517">
    <property type="component" value="Unassembled WGS sequence"/>
</dbReference>
<dbReference type="InterPro" id="IPR018791">
    <property type="entry name" value="UV_resistance/autophagy_Atg14"/>
</dbReference>
<evidence type="ECO:0000256" key="3">
    <source>
        <dbReference type="ARBA" id="ARBA00023054"/>
    </source>
</evidence>
<proteinExistence type="inferred from homology"/>
<feature type="compositionally biased region" description="Basic and acidic residues" evidence="4">
    <location>
        <begin position="482"/>
        <end position="502"/>
    </location>
</feature>
<comment type="caution">
    <text evidence="5">The sequence shown here is derived from an EMBL/GenBank/DDBJ whole genome shotgun (WGS) entry which is preliminary data.</text>
</comment>
<feature type="compositionally biased region" description="Low complexity" evidence="4">
    <location>
        <begin position="134"/>
        <end position="145"/>
    </location>
</feature>
<dbReference type="AlphaFoldDB" id="A0AAN6JU31"/>
<protein>
    <recommendedName>
        <fullName evidence="2">Autophagy-related protein 14</fullName>
    </recommendedName>
</protein>
<feature type="region of interest" description="Disordered" evidence="4">
    <location>
        <begin position="109"/>
        <end position="145"/>
    </location>
</feature>
<evidence type="ECO:0000256" key="1">
    <source>
        <dbReference type="ARBA" id="ARBA00009574"/>
    </source>
</evidence>
<feature type="region of interest" description="Disordered" evidence="4">
    <location>
        <begin position="277"/>
        <end position="328"/>
    </location>
</feature>
<feature type="region of interest" description="Disordered" evidence="4">
    <location>
        <begin position="418"/>
        <end position="502"/>
    </location>
</feature>
<feature type="compositionally biased region" description="Polar residues" evidence="4">
    <location>
        <begin position="435"/>
        <end position="450"/>
    </location>
</feature>
<keyword evidence="6" id="KW-1185">Reference proteome</keyword>
<evidence type="ECO:0000256" key="4">
    <source>
        <dbReference type="SAM" id="MobiDB-lite"/>
    </source>
</evidence>